<name>A0A5N7ALE1_9EURO</name>
<accession>A0A5N7ALE1</accession>
<dbReference type="RefSeq" id="XP_031933783.1">
    <property type="nucleotide sequence ID" value="XM_032064844.1"/>
</dbReference>
<dbReference type="EMBL" id="ML737564">
    <property type="protein sequence ID" value="KAE8370702.1"/>
    <property type="molecule type" value="Genomic_DNA"/>
</dbReference>
<evidence type="ECO:0000313" key="3">
    <source>
        <dbReference type="Proteomes" id="UP000326268"/>
    </source>
</evidence>
<dbReference type="Proteomes" id="UP000326268">
    <property type="component" value="Unassembled WGS sequence"/>
</dbReference>
<feature type="non-terminal residue" evidence="2">
    <location>
        <position position="52"/>
    </location>
</feature>
<feature type="transmembrane region" description="Helical" evidence="1">
    <location>
        <begin position="12"/>
        <end position="28"/>
    </location>
</feature>
<organism evidence="2 3">
    <name type="scientific">Aspergillus caelatus</name>
    <dbReference type="NCBI Taxonomy" id="61420"/>
    <lineage>
        <taxon>Eukaryota</taxon>
        <taxon>Fungi</taxon>
        <taxon>Dikarya</taxon>
        <taxon>Ascomycota</taxon>
        <taxon>Pezizomycotina</taxon>
        <taxon>Eurotiomycetes</taxon>
        <taxon>Eurotiomycetidae</taxon>
        <taxon>Eurotiales</taxon>
        <taxon>Aspergillaceae</taxon>
        <taxon>Aspergillus</taxon>
        <taxon>Aspergillus subgen. Circumdati</taxon>
    </lineage>
</organism>
<evidence type="ECO:0000256" key="1">
    <source>
        <dbReference type="SAM" id="Phobius"/>
    </source>
</evidence>
<dbReference type="GeneID" id="43649290"/>
<proteinExistence type="predicted"/>
<gene>
    <name evidence="2" type="ORF">BDV27DRAFT_119351</name>
</gene>
<keyword evidence="3" id="KW-1185">Reference proteome</keyword>
<keyword evidence="1" id="KW-0472">Membrane</keyword>
<protein>
    <submittedName>
        <fullName evidence="2">Uncharacterized protein</fullName>
    </submittedName>
</protein>
<dbReference type="AlphaFoldDB" id="A0A5N7ALE1"/>
<keyword evidence="1" id="KW-1133">Transmembrane helix</keyword>
<evidence type="ECO:0000313" key="2">
    <source>
        <dbReference type="EMBL" id="KAE8370702.1"/>
    </source>
</evidence>
<keyword evidence="1" id="KW-0812">Transmembrane</keyword>
<reference evidence="2 3" key="1">
    <citation type="submission" date="2019-04" db="EMBL/GenBank/DDBJ databases">
        <title>Friends and foes A comparative genomics studyof 23 Aspergillus species from section Flavi.</title>
        <authorList>
            <consortium name="DOE Joint Genome Institute"/>
            <person name="Kjaerbolling I."/>
            <person name="Vesth T."/>
            <person name="Frisvad J.C."/>
            <person name="Nybo J.L."/>
            <person name="Theobald S."/>
            <person name="Kildgaard S."/>
            <person name="Isbrandt T."/>
            <person name="Kuo A."/>
            <person name="Sato A."/>
            <person name="Lyhne E.K."/>
            <person name="Kogle M.E."/>
            <person name="Wiebenga A."/>
            <person name="Kun R.S."/>
            <person name="Lubbers R.J."/>
            <person name="Makela M.R."/>
            <person name="Barry K."/>
            <person name="Chovatia M."/>
            <person name="Clum A."/>
            <person name="Daum C."/>
            <person name="Haridas S."/>
            <person name="He G."/>
            <person name="LaButti K."/>
            <person name="Lipzen A."/>
            <person name="Mondo S."/>
            <person name="Riley R."/>
            <person name="Salamov A."/>
            <person name="Simmons B.A."/>
            <person name="Magnuson J.K."/>
            <person name="Henrissat B."/>
            <person name="Mortensen U.H."/>
            <person name="Larsen T.O."/>
            <person name="Devries R.P."/>
            <person name="Grigoriev I.V."/>
            <person name="Machida M."/>
            <person name="Baker S.E."/>
            <person name="Andersen M.R."/>
        </authorList>
    </citation>
    <scope>NUCLEOTIDE SEQUENCE [LARGE SCALE GENOMIC DNA]</scope>
    <source>
        <strain evidence="2 3">CBS 763.97</strain>
    </source>
</reference>
<sequence length="52" mass="6459">MASERLQEGRRLWVWCWFYSVIPFHYFIPHRRFKRLVSNSTYWVGAKGLRLI</sequence>